<gene>
    <name evidence="3" type="ORF">CBOVIS_LOCUS2721</name>
</gene>
<keyword evidence="1" id="KW-1133">Transmembrane helix</keyword>
<keyword evidence="1" id="KW-0812">Transmembrane</keyword>
<comment type="caution">
    <text evidence="3">The sequence shown here is derived from an EMBL/GenBank/DDBJ whole genome shotgun (WGS) entry which is preliminary data.</text>
</comment>
<evidence type="ECO:0000256" key="1">
    <source>
        <dbReference type="SAM" id="Phobius"/>
    </source>
</evidence>
<dbReference type="Proteomes" id="UP000494206">
    <property type="component" value="Unassembled WGS sequence"/>
</dbReference>
<protein>
    <recommendedName>
        <fullName evidence="2">Fibrinogen C-terminal domain-containing protein</fullName>
    </recommendedName>
</protein>
<dbReference type="InterPro" id="IPR036056">
    <property type="entry name" value="Fibrinogen-like_C"/>
</dbReference>
<dbReference type="Pfam" id="PF00147">
    <property type="entry name" value="Fibrinogen_C"/>
    <property type="match status" value="1"/>
</dbReference>
<evidence type="ECO:0000313" key="3">
    <source>
        <dbReference type="EMBL" id="CAB3399625.1"/>
    </source>
</evidence>
<name>A0A8S1EPA9_9PELO</name>
<keyword evidence="4" id="KW-1185">Reference proteome</keyword>
<dbReference type="InterPro" id="IPR014716">
    <property type="entry name" value="Fibrinogen_a/b/g_C_1"/>
</dbReference>
<dbReference type="PANTHER" id="PTHR19143">
    <property type="entry name" value="FIBRINOGEN/TENASCIN/ANGIOPOEITIN"/>
    <property type="match status" value="1"/>
</dbReference>
<accession>A0A8S1EPA9</accession>
<dbReference type="SUPFAM" id="SSF56496">
    <property type="entry name" value="Fibrinogen C-terminal domain-like"/>
    <property type="match status" value="1"/>
</dbReference>
<dbReference type="OrthoDB" id="7972392at2759"/>
<dbReference type="AlphaFoldDB" id="A0A8S1EPA9"/>
<feature type="transmembrane region" description="Helical" evidence="1">
    <location>
        <begin position="60"/>
        <end position="85"/>
    </location>
</feature>
<evidence type="ECO:0000313" key="4">
    <source>
        <dbReference type="Proteomes" id="UP000494206"/>
    </source>
</evidence>
<dbReference type="Gene3D" id="3.90.215.10">
    <property type="entry name" value="Gamma Fibrinogen, chain A, domain 1"/>
    <property type="match status" value="1"/>
</dbReference>
<dbReference type="GO" id="GO:0005615">
    <property type="term" value="C:extracellular space"/>
    <property type="evidence" value="ECO:0007669"/>
    <property type="project" value="TreeGrafter"/>
</dbReference>
<reference evidence="3 4" key="1">
    <citation type="submission" date="2020-04" db="EMBL/GenBank/DDBJ databases">
        <authorList>
            <person name="Laetsch R D."/>
            <person name="Stevens L."/>
            <person name="Kumar S."/>
            <person name="Blaxter L. M."/>
        </authorList>
    </citation>
    <scope>NUCLEOTIDE SEQUENCE [LARGE SCALE GENOMIC DNA]</scope>
</reference>
<sequence>MYIGADQNTFEPGQVNRPLVSNGFTKTEELPKTPLGKERASWKRHLFKNRSTFKKDKCKLIVSAILIGVAIGFLALLITFIANLLNTPKIHIDEPSGSHRLANAGIGKPDSPMTTDLPFDEPTPHVVAQKAPEKQKLFSSTTISAEPVNELTSALEEITSTSTMSELEDSTHPLDYFGLLTDRNSADDCLVHYSNGAKTGVYPVVKESKRIEVFCDMETENGGWTVIQRRLNNKESFHNKLWNQYVEGFGNKEENFWIGLENLYALAPSSGDYVTLRIELRGDTCFGDKCSKSSDGFWYNEYKFKIGDASSGYQLDISTPTRGNLSTANNPEDPLFAMNNGQKFTTIDHDQDSEPGFNCAQFRNYGPWWHKNCTKVALNGLYGDKKPVTRYMMWNYVEKSKDGKIVASFPIHPKETIMLIRPMF</sequence>
<evidence type="ECO:0000259" key="2">
    <source>
        <dbReference type="PROSITE" id="PS51406"/>
    </source>
</evidence>
<dbReference type="EMBL" id="CADEPM010000002">
    <property type="protein sequence ID" value="CAB3399625.1"/>
    <property type="molecule type" value="Genomic_DNA"/>
</dbReference>
<dbReference type="SMART" id="SM00186">
    <property type="entry name" value="FBG"/>
    <property type="match status" value="1"/>
</dbReference>
<feature type="domain" description="Fibrinogen C-terminal" evidence="2">
    <location>
        <begin position="180"/>
        <end position="424"/>
    </location>
</feature>
<dbReference type="InterPro" id="IPR002181">
    <property type="entry name" value="Fibrinogen_a/b/g_C_dom"/>
</dbReference>
<organism evidence="3 4">
    <name type="scientific">Caenorhabditis bovis</name>
    <dbReference type="NCBI Taxonomy" id="2654633"/>
    <lineage>
        <taxon>Eukaryota</taxon>
        <taxon>Metazoa</taxon>
        <taxon>Ecdysozoa</taxon>
        <taxon>Nematoda</taxon>
        <taxon>Chromadorea</taxon>
        <taxon>Rhabditida</taxon>
        <taxon>Rhabditina</taxon>
        <taxon>Rhabditomorpha</taxon>
        <taxon>Rhabditoidea</taxon>
        <taxon>Rhabditidae</taxon>
        <taxon>Peloderinae</taxon>
        <taxon>Caenorhabditis</taxon>
    </lineage>
</organism>
<dbReference type="PROSITE" id="PS51406">
    <property type="entry name" value="FIBRINOGEN_C_2"/>
    <property type="match status" value="1"/>
</dbReference>
<dbReference type="InterPro" id="IPR050373">
    <property type="entry name" value="Fibrinogen_C-term_domain"/>
</dbReference>
<proteinExistence type="predicted"/>
<keyword evidence="1" id="KW-0472">Membrane</keyword>
<dbReference type="PANTHER" id="PTHR19143:SF445">
    <property type="entry name" value="FIBRINOGEN C-TERMINAL DOMAIN-CONTAINING PROTEIN"/>
    <property type="match status" value="1"/>
</dbReference>